<dbReference type="EMBL" id="CP017558">
    <property type="protein sequence ID" value="AOW07207.1"/>
    <property type="molecule type" value="Genomic_DNA"/>
</dbReference>
<proteinExistence type="predicted"/>
<organism evidence="2 4">
    <name type="scientific">Yarrowia lipolytica</name>
    <name type="common">Candida lipolytica</name>
    <dbReference type="NCBI Taxonomy" id="4952"/>
    <lineage>
        <taxon>Eukaryota</taxon>
        <taxon>Fungi</taxon>
        <taxon>Dikarya</taxon>
        <taxon>Ascomycota</taxon>
        <taxon>Saccharomycotina</taxon>
        <taxon>Dipodascomycetes</taxon>
        <taxon>Dipodascales</taxon>
        <taxon>Dipodascales incertae sedis</taxon>
        <taxon>Yarrowia</taxon>
    </lineage>
</organism>
<name>A0A1D8NNI6_YARLL</name>
<evidence type="ECO:0000313" key="2">
    <source>
        <dbReference type="EMBL" id="AOW07207.1"/>
    </source>
</evidence>
<sequence length="83" mass="9994">MSTKRNVYKKTPQWLPEWFLHESSDRMVEFKTFRESATREEIDLHTRDSPKGRSNGSTPNVLTRLSEIEKPRLRKPLYKTHHR</sequence>
<reference evidence="3 5" key="2">
    <citation type="submission" date="2018-07" db="EMBL/GenBank/DDBJ databases">
        <title>Draft Genome Assemblies for Five Robust Yarrowia lipolytica Strains Exhibiting High Lipid Production and Pentose Sugar Utilization and Sugar Alcohol Secretion from Undetoxified Lignocellulosic Biomass Hydrolysates.</title>
        <authorList>
            <consortium name="DOE Joint Genome Institute"/>
            <person name="Walker C."/>
            <person name="Ryu S."/>
            <person name="Na H."/>
            <person name="Zane M."/>
            <person name="LaButti K."/>
            <person name="Lipzen A."/>
            <person name="Haridas S."/>
            <person name="Barry K."/>
            <person name="Grigoriev I.V."/>
            <person name="Quarterman J."/>
            <person name="Slininger P."/>
            <person name="Dien B."/>
            <person name="Trinh C.T."/>
        </authorList>
    </citation>
    <scope>NUCLEOTIDE SEQUENCE [LARGE SCALE GENOMIC DNA]</scope>
    <source>
        <strain evidence="3 5">YB392</strain>
    </source>
</reference>
<evidence type="ECO:0000313" key="3">
    <source>
        <dbReference type="EMBL" id="RDW22781.1"/>
    </source>
</evidence>
<evidence type="ECO:0000256" key="1">
    <source>
        <dbReference type="SAM" id="MobiDB-lite"/>
    </source>
</evidence>
<protein>
    <submittedName>
        <fullName evidence="2">Uncharacterized protein</fullName>
    </submittedName>
</protein>
<feature type="compositionally biased region" description="Basic residues" evidence="1">
    <location>
        <begin position="72"/>
        <end position="83"/>
    </location>
</feature>
<evidence type="ECO:0000313" key="4">
    <source>
        <dbReference type="Proteomes" id="UP000182444"/>
    </source>
</evidence>
<evidence type="ECO:0000313" key="5">
    <source>
        <dbReference type="Proteomes" id="UP000256601"/>
    </source>
</evidence>
<feature type="region of interest" description="Disordered" evidence="1">
    <location>
        <begin position="41"/>
        <end position="83"/>
    </location>
</feature>
<feature type="compositionally biased region" description="Polar residues" evidence="1">
    <location>
        <begin position="52"/>
        <end position="63"/>
    </location>
</feature>
<dbReference type="EMBL" id="KZ859152">
    <property type="protein sequence ID" value="RDW22781.1"/>
    <property type="molecule type" value="Genomic_DNA"/>
</dbReference>
<dbReference type="Proteomes" id="UP000256601">
    <property type="component" value="Unassembled WGS sequence"/>
</dbReference>
<dbReference type="AlphaFoldDB" id="A0A1D8NNI6"/>
<dbReference type="VEuPathDB" id="FungiDB:YALI1_F20177g"/>
<accession>A0A1D8NNI6</accession>
<reference evidence="2 4" key="1">
    <citation type="journal article" date="2016" name="PLoS ONE">
        <title>Sequence Assembly of Yarrowia lipolytica Strain W29/CLIB89 Shows Transposable Element Diversity.</title>
        <authorList>
            <person name="Magnan C."/>
            <person name="Yu J."/>
            <person name="Chang I."/>
            <person name="Jahn E."/>
            <person name="Kanomata Y."/>
            <person name="Wu J."/>
            <person name="Zeller M."/>
            <person name="Oakes M."/>
            <person name="Baldi P."/>
            <person name="Sandmeyer S."/>
        </authorList>
    </citation>
    <scope>NUCLEOTIDE SEQUENCE [LARGE SCALE GENOMIC DNA]</scope>
    <source>
        <strain evidence="2">CLIB89</strain>
        <strain evidence="4">CLIB89(W29)</strain>
    </source>
</reference>
<dbReference type="VEuPathDB" id="FungiDB:YALI0_F15103g"/>
<feature type="compositionally biased region" description="Basic and acidic residues" evidence="1">
    <location>
        <begin position="41"/>
        <end position="51"/>
    </location>
</feature>
<dbReference type="Proteomes" id="UP000182444">
    <property type="component" value="Chromosome 1F"/>
</dbReference>
<gene>
    <name evidence="3" type="ORF">B0I71DRAFT_137009</name>
    <name evidence="2" type="ORF">YALI1_F20177g</name>
</gene>